<keyword evidence="3" id="KW-0560">Oxidoreductase</keyword>
<dbReference type="InterPro" id="IPR036812">
    <property type="entry name" value="NAD(P)_OxRdtase_dom_sf"/>
</dbReference>
<feature type="domain" description="NADP-dependent oxidoreductase" evidence="4">
    <location>
        <begin position="15"/>
        <end position="307"/>
    </location>
</feature>
<keyword evidence="6" id="KW-1185">Reference proteome</keyword>
<proteinExistence type="inferred from homology"/>
<dbReference type="EMBL" id="CP104013">
    <property type="protein sequence ID" value="UYP45732.1"/>
    <property type="molecule type" value="Genomic_DNA"/>
</dbReference>
<protein>
    <recommendedName>
        <fullName evidence="4">NADP-dependent oxidoreductase domain-containing protein</fullName>
    </recommendedName>
</protein>
<dbReference type="Pfam" id="PF00248">
    <property type="entry name" value="Aldo_ket_red"/>
    <property type="match status" value="1"/>
</dbReference>
<reference evidence="5" key="1">
    <citation type="submission" date="2022-09" db="EMBL/GenBank/DDBJ databases">
        <title>Actin cytoskeleton and complex cell architecture in an #Asgard archaeon.</title>
        <authorList>
            <person name="Ponce Toledo R.I."/>
            <person name="Schleper C."/>
            <person name="Rodrigues Oliveira T."/>
            <person name="Wollweber F."/>
            <person name="Xu J."/>
            <person name="Rittmann S."/>
            <person name="Klingl A."/>
            <person name="Pilhofer M."/>
        </authorList>
    </citation>
    <scope>NUCLEOTIDE SEQUENCE</scope>
    <source>
        <strain evidence="5">B-35</strain>
    </source>
</reference>
<dbReference type="InterPro" id="IPR023210">
    <property type="entry name" value="NADP_OxRdtase_dom"/>
</dbReference>
<evidence type="ECO:0000256" key="3">
    <source>
        <dbReference type="ARBA" id="ARBA00023002"/>
    </source>
</evidence>
<sequence>MKYRRVGKSGLRISEIALGSWLTYGHNVDKEQTFKCMETALDHGINFIDSAEIYAKGKAEQLIGEFLARETVDRKHLVISSKVFWPMNEDINRWGLGRKNILTAIEESLDRLNTDYVDLYYMHRYDYTTPLHETVDVINDLIHEGKIRYWGTSMWTAAQLERVNAIAKENKQYKPIVEQPAYNMFTRHIELEIMKVAKTHGMGFTVWSPLAQGLLTGKYNNGIPEGSRASSSENMKSQITEEKLAQVRKLGEIAKSLNIKTSQLALAWILRRPEISAAIIGATRPEQVIENVEASSIELTSEILLLIENVLNNSPQWPWGYEPNVYHKDEMRK</sequence>
<dbReference type="PANTHER" id="PTHR43150">
    <property type="entry name" value="HYPERKINETIC, ISOFORM M"/>
    <property type="match status" value="1"/>
</dbReference>
<dbReference type="InterPro" id="IPR005399">
    <property type="entry name" value="K_chnl_volt-dep_bsu_KCNAB-rel"/>
</dbReference>
<accession>A0ABY6HS90</accession>
<evidence type="ECO:0000313" key="6">
    <source>
        <dbReference type="Proteomes" id="UP001208689"/>
    </source>
</evidence>
<evidence type="ECO:0000256" key="2">
    <source>
        <dbReference type="ARBA" id="ARBA00022857"/>
    </source>
</evidence>
<evidence type="ECO:0000259" key="4">
    <source>
        <dbReference type="Pfam" id="PF00248"/>
    </source>
</evidence>
<name>A0ABY6HS90_9ARCH</name>
<keyword evidence="2" id="KW-0521">NADP</keyword>
<dbReference type="PANTHER" id="PTHR43150:SF2">
    <property type="entry name" value="HYPERKINETIC, ISOFORM M"/>
    <property type="match status" value="1"/>
</dbReference>
<dbReference type="SUPFAM" id="SSF51430">
    <property type="entry name" value="NAD(P)-linked oxidoreductase"/>
    <property type="match status" value="1"/>
</dbReference>
<evidence type="ECO:0000256" key="1">
    <source>
        <dbReference type="ARBA" id="ARBA00006515"/>
    </source>
</evidence>
<comment type="similarity">
    <text evidence="1">Belongs to the shaker potassium channel beta subunit family.</text>
</comment>
<gene>
    <name evidence="5" type="ORF">NEF87_002017</name>
</gene>
<evidence type="ECO:0000313" key="5">
    <source>
        <dbReference type="EMBL" id="UYP45732.1"/>
    </source>
</evidence>
<dbReference type="CDD" id="cd19074">
    <property type="entry name" value="Aldo_ket_red_shaker-like"/>
    <property type="match status" value="1"/>
</dbReference>
<organism evidence="5 6">
    <name type="scientific">Candidatus Lokiarchaeum ossiferum</name>
    <dbReference type="NCBI Taxonomy" id="2951803"/>
    <lineage>
        <taxon>Archaea</taxon>
        <taxon>Promethearchaeati</taxon>
        <taxon>Promethearchaeota</taxon>
        <taxon>Promethearchaeia</taxon>
        <taxon>Promethearchaeales</taxon>
        <taxon>Promethearchaeaceae</taxon>
        <taxon>Candidatus Lokiarchaeum</taxon>
    </lineage>
</organism>
<dbReference type="Proteomes" id="UP001208689">
    <property type="component" value="Chromosome"/>
</dbReference>
<dbReference type="Gene3D" id="3.20.20.100">
    <property type="entry name" value="NADP-dependent oxidoreductase domain"/>
    <property type="match status" value="1"/>
</dbReference>